<evidence type="ECO:0000313" key="2">
    <source>
        <dbReference type="Proteomes" id="UP000248198"/>
    </source>
</evidence>
<dbReference type="Proteomes" id="UP000248198">
    <property type="component" value="Unassembled WGS sequence"/>
</dbReference>
<evidence type="ECO:0000313" key="1">
    <source>
        <dbReference type="EMBL" id="PYF74642.1"/>
    </source>
</evidence>
<protein>
    <submittedName>
        <fullName evidence="1">Uncharacterized protein</fullName>
    </submittedName>
</protein>
<dbReference type="EMBL" id="QKLU01000003">
    <property type="protein sequence ID" value="PYF74642.1"/>
    <property type="molecule type" value="Genomic_DNA"/>
</dbReference>
<gene>
    <name evidence="1" type="ORF">B0O44_10387</name>
</gene>
<comment type="caution">
    <text evidence="1">The sequence shown here is derived from an EMBL/GenBank/DDBJ whole genome shotgun (WGS) entry which is preliminary data.</text>
</comment>
<name>A0A318UE47_9SPHI</name>
<dbReference type="AlphaFoldDB" id="A0A318UE47"/>
<accession>A0A318UE47</accession>
<organism evidence="1 2">
    <name type="scientific">Pedobacter nutrimenti</name>
    <dbReference type="NCBI Taxonomy" id="1241337"/>
    <lineage>
        <taxon>Bacteria</taxon>
        <taxon>Pseudomonadati</taxon>
        <taxon>Bacteroidota</taxon>
        <taxon>Sphingobacteriia</taxon>
        <taxon>Sphingobacteriales</taxon>
        <taxon>Sphingobacteriaceae</taxon>
        <taxon>Pedobacter</taxon>
    </lineage>
</organism>
<dbReference type="RefSeq" id="WP_170123290.1">
    <property type="nucleotide sequence ID" value="NZ_QKLU01000003.1"/>
</dbReference>
<keyword evidence="2" id="KW-1185">Reference proteome</keyword>
<proteinExistence type="predicted"/>
<reference evidence="1 2" key="1">
    <citation type="submission" date="2018-06" db="EMBL/GenBank/DDBJ databases">
        <title>Genomic Encyclopedia of Archaeal and Bacterial Type Strains, Phase II (KMG-II): from individual species to whole genera.</title>
        <authorList>
            <person name="Goeker M."/>
        </authorList>
    </citation>
    <scope>NUCLEOTIDE SEQUENCE [LARGE SCALE GENOMIC DNA]</scope>
    <source>
        <strain evidence="1 2">DSM 27372</strain>
    </source>
</reference>
<sequence>MIEITDQSVPALPNESIVQSDGLNYIFIQASSSETRRFTVKKIPVKKSIEGKVAQR</sequence>